<proteinExistence type="predicted"/>
<dbReference type="PANTHER" id="PTHR13618">
    <property type="entry name" value="LEUCINE ZIPPER CONTAINING TRANSCRIPTION FACTOR LZF1"/>
    <property type="match status" value="1"/>
</dbReference>
<evidence type="ECO:0000313" key="2">
    <source>
        <dbReference type="EMBL" id="KAK1764126.1"/>
    </source>
</evidence>
<dbReference type="PANTHER" id="PTHR13618:SF1">
    <property type="entry name" value="PROTEIN ROGDI HOMOLOG"/>
    <property type="match status" value="1"/>
</dbReference>
<feature type="region of interest" description="Disordered" evidence="1">
    <location>
        <begin position="176"/>
        <end position="205"/>
    </location>
</feature>
<dbReference type="GeneID" id="85305825"/>
<dbReference type="GO" id="GO:0043291">
    <property type="term" value="C:RAVE complex"/>
    <property type="evidence" value="ECO:0007669"/>
    <property type="project" value="TreeGrafter"/>
</dbReference>
<sequence length="362" mass="38782">MSVEIWPPIAPEQLNIAKETALKREVDWLLEELHETLKYLKHGLEDCYALLAPVDPGSTLVLSTPRNEVVKGTVTRVGTRIVKGTIHLRLRTLPAQTLTLNPDHPIHLAPLMGLHSLLTDSLNLLSLTLSYCYSSAPTTPSGPPAAAPSEPPISSPQFISAQLRLLSQHLSEASSLLKGPPLTTADPSWTTRSAAPSHFRPPLASPANAPPPLSFHLAIQDGCLVLWLRRLEPAAAPVNLGTKLALAIGTTRRLEHDESERIFGYCCTEADEGAGAGSGLQRTGTGMGSGAAAARLNKPAVTEPGAVSGDRREVEVFVREKVRVESADPSLLSLTAKLTALAHILDRARRNLAIVMGEELED</sequence>
<dbReference type="InterPro" id="IPR028241">
    <property type="entry name" value="RAVE2/Rogdi"/>
</dbReference>
<organism evidence="2 3">
    <name type="scientific">Phialemonium atrogriseum</name>
    <dbReference type="NCBI Taxonomy" id="1093897"/>
    <lineage>
        <taxon>Eukaryota</taxon>
        <taxon>Fungi</taxon>
        <taxon>Dikarya</taxon>
        <taxon>Ascomycota</taxon>
        <taxon>Pezizomycotina</taxon>
        <taxon>Sordariomycetes</taxon>
        <taxon>Sordariomycetidae</taxon>
        <taxon>Cephalothecales</taxon>
        <taxon>Cephalothecaceae</taxon>
        <taxon>Phialemonium</taxon>
    </lineage>
</organism>
<comment type="caution">
    <text evidence="2">The sequence shown here is derived from an EMBL/GenBank/DDBJ whole genome shotgun (WGS) entry which is preliminary data.</text>
</comment>
<name>A0AAJ0FD08_9PEZI</name>
<keyword evidence="3" id="KW-1185">Reference proteome</keyword>
<dbReference type="EMBL" id="MU839022">
    <property type="protein sequence ID" value="KAK1764126.1"/>
    <property type="molecule type" value="Genomic_DNA"/>
</dbReference>
<dbReference type="Pfam" id="PF10259">
    <property type="entry name" value="Rogdi_lz"/>
    <property type="match status" value="1"/>
</dbReference>
<dbReference type="Proteomes" id="UP001244011">
    <property type="component" value="Unassembled WGS sequence"/>
</dbReference>
<accession>A0AAJ0FD08</accession>
<evidence type="ECO:0008006" key="4">
    <source>
        <dbReference type="Google" id="ProtNLM"/>
    </source>
</evidence>
<evidence type="ECO:0000313" key="3">
    <source>
        <dbReference type="Proteomes" id="UP001244011"/>
    </source>
</evidence>
<reference evidence="2" key="1">
    <citation type="submission" date="2023-06" db="EMBL/GenBank/DDBJ databases">
        <title>Genome-scale phylogeny and comparative genomics of the fungal order Sordariales.</title>
        <authorList>
            <consortium name="Lawrence Berkeley National Laboratory"/>
            <person name="Hensen N."/>
            <person name="Bonometti L."/>
            <person name="Westerberg I."/>
            <person name="Brannstrom I.O."/>
            <person name="Guillou S."/>
            <person name="Cros-Aarteil S."/>
            <person name="Calhoun S."/>
            <person name="Haridas S."/>
            <person name="Kuo A."/>
            <person name="Mondo S."/>
            <person name="Pangilinan J."/>
            <person name="Riley R."/>
            <person name="Labutti K."/>
            <person name="Andreopoulos B."/>
            <person name="Lipzen A."/>
            <person name="Chen C."/>
            <person name="Yanf M."/>
            <person name="Daum C."/>
            <person name="Ng V."/>
            <person name="Clum A."/>
            <person name="Steindorff A."/>
            <person name="Ohm R."/>
            <person name="Martin F."/>
            <person name="Silar P."/>
            <person name="Natvig D."/>
            <person name="Lalanne C."/>
            <person name="Gautier V."/>
            <person name="Ament-Velasquez S.L."/>
            <person name="Kruys A."/>
            <person name="Hutchinson M.I."/>
            <person name="Powell A.J."/>
            <person name="Barry K."/>
            <person name="Miller A.N."/>
            <person name="Grigoriev I.V."/>
            <person name="Debuchy R."/>
            <person name="Gladieux P."/>
            <person name="Thoren M.H."/>
            <person name="Johannesson H."/>
        </authorList>
    </citation>
    <scope>NUCLEOTIDE SEQUENCE</scope>
    <source>
        <strain evidence="2">8032-3</strain>
    </source>
</reference>
<gene>
    <name evidence="2" type="ORF">QBC33DRAFT_208398</name>
</gene>
<dbReference type="AlphaFoldDB" id="A0AAJ0FD08"/>
<protein>
    <recommendedName>
        <fullName evidence="4">RAVE subunit 2/Rogdi</fullName>
    </recommendedName>
</protein>
<dbReference type="RefSeq" id="XP_060280339.1">
    <property type="nucleotide sequence ID" value="XM_060422638.1"/>
</dbReference>
<evidence type="ECO:0000256" key="1">
    <source>
        <dbReference type="SAM" id="MobiDB-lite"/>
    </source>
</evidence>
<feature type="compositionally biased region" description="Polar residues" evidence="1">
    <location>
        <begin position="185"/>
        <end position="194"/>
    </location>
</feature>